<evidence type="ECO:0000256" key="10">
    <source>
        <dbReference type="NCBIfam" id="TIGR00416"/>
    </source>
</evidence>
<comment type="caution">
    <text evidence="13">The sequence shown here is derived from an EMBL/GenBank/DDBJ whole genome shotgun (WGS) entry which is preliminary data.</text>
</comment>
<reference evidence="13 14" key="1">
    <citation type="journal article" date="2016" name="Nat. Commun.">
        <title>Thousands of microbial genomes shed light on interconnected biogeochemical processes in an aquifer system.</title>
        <authorList>
            <person name="Anantharaman K."/>
            <person name="Brown C.T."/>
            <person name="Hug L.A."/>
            <person name="Sharon I."/>
            <person name="Castelle C.J."/>
            <person name="Probst A.J."/>
            <person name="Thomas B.C."/>
            <person name="Singh A."/>
            <person name="Wilkins M.J."/>
            <person name="Karaoz U."/>
            <person name="Brodie E.L."/>
            <person name="Williams K.H."/>
            <person name="Hubbard S.S."/>
            <person name="Banfield J.F."/>
        </authorList>
    </citation>
    <scope>NUCLEOTIDE SEQUENCE [LARGE SCALE GENOMIC DNA]</scope>
</reference>
<accession>A0A1G1VFU2</accession>
<dbReference type="InterPro" id="IPR020568">
    <property type="entry name" value="Ribosomal_Su5_D2-typ_SF"/>
</dbReference>
<dbReference type="GO" id="GO:0003684">
    <property type="term" value="F:damaged DNA binding"/>
    <property type="evidence" value="ECO:0007669"/>
    <property type="project" value="InterPro"/>
</dbReference>
<sequence>METEVGQFKSKSKIGHSTSRAPILLSQIKKEDYSRRLSTKIAELDRVLGGGLVPGMVALVAGEPGIGKSTLLLQVANNIDGQVVYVAGEESSGQIANRAERIGAKGKNILVLEETDVDEILSQMSQMGHMGLMIVDSIQTLTTNDLTGGAGSIGQVRECAARLSSYCKRIGLPLLLVGHVNKEGSIAGPRVLEHMVDSVIWFEGDRREMLRVLRSIKNRFGATDEVGIFSMGQEGLFEVGNPSELFLGNTKGVPGSCTTTIIEGTRPLLLEVQALTASTKLAFPKRSASGMDLRRLEVIIAVLTRRVGLPLWEYDIYVNAVGGIKVAEPATDLAVALSIASSFYNKPLPSLVAIGEVGLLGEVREVVQLDRRVKEAKRLGFKTFVTSREAKTVIEAIKKYLSQTRG</sequence>
<comment type="similarity">
    <text evidence="9 11">Belongs to the RecA family. RadA subfamily.</text>
</comment>
<evidence type="ECO:0000259" key="12">
    <source>
        <dbReference type="PROSITE" id="PS50162"/>
    </source>
</evidence>
<dbReference type="GO" id="GO:0016787">
    <property type="term" value="F:hydrolase activity"/>
    <property type="evidence" value="ECO:0007669"/>
    <property type="project" value="UniProtKB-KW"/>
</dbReference>
<dbReference type="InterPro" id="IPR027417">
    <property type="entry name" value="P-loop_NTPase"/>
</dbReference>
<dbReference type="AlphaFoldDB" id="A0A1G1VFU2"/>
<proteinExistence type="inferred from homology"/>
<dbReference type="EMBL" id="MHCC01000001">
    <property type="protein sequence ID" value="OGY14197.1"/>
    <property type="molecule type" value="Genomic_DNA"/>
</dbReference>
<keyword evidence="11" id="KW-0862">Zinc</keyword>
<dbReference type="SMART" id="SM00382">
    <property type="entry name" value="AAA"/>
    <property type="match status" value="1"/>
</dbReference>
<evidence type="ECO:0000256" key="6">
    <source>
        <dbReference type="ARBA" id="ARBA00023016"/>
    </source>
</evidence>
<evidence type="ECO:0000256" key="11">
    <source>
        <dbReference type="RuleBase" id="RU003555"/>
    </source>
</evidence>
<dbReference type="GO" id="GO:0005524">
    <property type="term" value="F:ATP binding"/>
    <property type="evidence" value="ECO:0007669"/>
    <property type="project" value="UniProtKB-UniRule"/>
</dbReference>
<dbReference type="InterPro" id="IPR020588">
    <property type="entry name" value="RecA_ATP-bd"/>
</dbReference>
<keyword evidence="8 9" id="KW-0234">DNA repair</keyword>
<gene>
    <name evidence="9" type="primary">radA</name>
    <name evidence="13" type="ORF">A3A77_01810</name>
</gene>
<comment type="domain">
    <text evidence="9">The middle region has homology to RecA with ATPase motifs including the RadA KNRFG motif, while the C-terminus is homologous to Lon protease.</text>
</comment>
<protein>
    <recommendedName>
        <fullName evidence="9 10">DNA repair protein RadA</fullName>
    </recommendedName>
</protein>
<comment type="function">
    <text evidence="9">Plays a role in repairing double-strand DNA breaks, probably involving stabilizing or processing branched DNA or blocked replication forks.</text>
</comment>
<evidence type="ECO:0000256" key="9">
    <source>
        <dbReference type="HAMAP-Rule" id="MF_01498"/>
    </source>
</evidence>
<dbReference type="Gene3D" id="3.40.50.300">
    <property type="entry name" value="P-loop containing nucleotide triphosphate hydrolases"/>
    <property type="match status" value="1"/>
</dbReference>
<dbReference type="FunFam" id="3.40.50.300:FF:000050">
    <property type="entry name" value="DNA repair protein RadA"/>
    <property type="match status" value="1"/>
</dbReference>
<keyword evidence="7 9" id="KW-0238">DNA-binding</keyword>
<evidence type="ECO:0000256" key="4">
    <source>
        <dbReference type="ARBA" id="ARBA00022801"/>
    </source>
</evidence>
<evidence type="ECO:0000313" key="13">
    <source>
        <dbReference type="EMBL" id="OGY14197.1"/>
    </source>
</evidence>
<keyword evidence="2 9" id="KW-0547">Nucleotide-binding</keyword>
<evidence type="ECO:0000256" key="1">
    <source>
        <dbReference type="ARBA" id="ARBA00022723"/>
    </source>
</evidence>
<evidence type="ECO:0000256" key="5">
    <source>
        <dbReference type="ARBA" id="ARBA00022840"/>
    </source>
</evidence>
<dbReference type="Gene3D" id="3.30.230.10">
    <property type="match status" value="1"/>
</dbReference>
<dbReference type="InterPro" id="IPR014721">
    <property type="entry name" value="Ribsml_uS5_D2-typ_fold_subgr"/>
</dbReference>
<dbReference type="SUPFAM" id="SSF52540">
    <property type="entry name" value="P-loop containing nucleoside triphosphate hydrolases"/>
    <property type="match status" value="1"/>
</dbReference>
<feature type="domain" description="RecA family profile 1" evidence="12">
    <location>
        <begin position="33"/>
        <end position="180"/>
    </location>
</feature>
<evidence type="ECO:0000256" key="2">
    <source>
        <dbReference type="ARBA" id="ARBA00022741"/>
    </source>
</evidence>
<evidence type="ECO:0000256" key="3">
    <source>
        <dbReference type="ARBA" id="ARBA00022763"/>
    </source>
</evidence>
<dbReference type="SUPFAM" id="SSF54211">
    <property type="entry name" value="Ribosomal protein S5 domain 2-like"/>
    <property type="match status" value="1"/>
</dbReference>
<dbReference type="GO" id="GO:0005829">
    <property type="term" value="C:cytosol"/>
    <property type="evidence" value="ECO:0007669"/>
    <property type="project" value="TreeGrafter"/>
</dbReference>
<keyword evidence="1 9" id="KW-0479">Metal-binding</keyword>
<keyword evidence="5 9" id="KW-0067">ATP-binding</keyword>
<dbReference type="PANTHER" id="PTHR32472:SF10">
    <property type="entry name" value="DNA REPAIR PROTEIN RADA-LIKE PROTEIN"/>
    <property type="match status" value="1"/>
</dbReference>
<dbReference type="PROSITE" id="PS50162">
    <property type="entry name" value="RECA_2"/>
    <property type="match status" value="1"/>
</dbReference>
<dbReference type="Pfam" id="PF13481">
    <property type="entry name" value="AAA_25"/>
    <property type="match status" value="1"/>
</dbReference>
<evidence type="ECO:0000313" key="14">
    <source>
        <dbReference type="Proteomes" id="UP000178659"/>
    </source>
</evidence>
<dbReference type="InterPro" id="IPR004504">
    <property type="entry name" value="DNA_repair_RadA"/>
</dbReference>
<dbReference type="GO" id="GO:0000725">
    <property type="term" value="P:recombinational repair"/>
    <property type="evidence" value="ECO:0007669"/>
    <property type="project" value="UniProtKB-UniRule"/>
</dbReference>
<dbReference type="PRINTS" id="PR01874">
    <property type="entry name" value="DNAREPAIRADA"/>
</dbReference>
<dbReference type="NCBIfam" id="TIGR00416">
    <property type="entry name" value="sms"/>
    <property type="match status" value="1"/>
</dbReference>
<keyword evidence="3 9" id="KW-0227">DNA damage</keyword>
<comment type="function">
    <text evidence="11">DNA-dependent ATPase involved in processing of recombination intermediates, plays a role in repairing DNA breaks. Stimulates the branch migration of RecA-mediated strand transfer reactions, allowing the 3' invading strand to extend heteroduplex DNA faster. Binds ssDNA in the presence of ADP but not other nucleotides, has ATPase activity that is stimulated by ssDNA and various branched DNA structures, but inhibited by SSB. Does not have RecA's homology-searching function.</text>
</comment>
<dbReference type="HAMAP" id="MF_01498">
    <property type="entry name" value="RadA_bact"/>
    <property type="match status" value="1"/>
</dbReference>
<keyword evidence="11" id="KW-0863">Zinc-finger</keyword>
<feature type="region of interest" description="Lon-protease-like" evidence="9">
    <location>
        <begin position="315"/>
        <end position="406"/>
    </location>
</feature>
<keyword evidence="4" id="KW-0378">Hydrolase</keyword>
<dbReference type="PANTHER" id="PTHR32472">
    <property type="entry name" value="DNA REPAIR PROTEIN RADA"/>
    <property type="match status" value="1"/>
</dbReference>
<organism evidence="13 14">
    <name type="scientific">Candidatus Blackburnbacteria bacterium RIFCSPLOWO2_01_FULL_40_20</name>
    <dbReference type="NCBI Taxonomy" id="1797519"/>
    <lineage>
        <taxon>Bacteria</taxon>
        <taxon>Candidatus Blackburniibacteriota</taxon>
    </lineage>
</organism>
<evidence type="ECO:0000256" key="7">
    <source>
        <dbReference type="ARBA" id="ARBA00023125"/>
    </source>
</evidence>
<feature type="short sequence motif" description="RadA KNRFG motif" evidence="9">
    <location>
        <begin position="217"/>
        <end position="221"/>
    </location>
</feature>
<dbReference type="InterPro" id="IPR003593">
    <property type="entry name" value="AAA+_ATPase"/>
</dbReference>
<keyword evidence="6 9" id="KW-0346">Stress response</keyword>
<dbReference type="GO" id="GO:0008270">
    <property type="term" value="F:zinc ion binding"/>
    <property type="evidence" value="ECO:0007669"/>
    <property type="project" value="UniProtKB-KW"/>
</dbReference>
<evidence type="ECO:0000256" key="8">
    <source>
        <dbReference type="ARBA" id="ARBA00023204"/>
    </source>
</evidence>
<dbReference type="GO" id="GO:0140664">
    <property type="term" value="F:ATP-dependent DNA damage sensor activity"/>
    <property type="evidence" value="ECO:0007669"/>
    <property type="project" value="InterPro"/>
</dbReference>
<name>A0A1G1VFU2_9BACT</name>
<feature type="binding site" evidence="9">
    <location>
        <begin position="62"/>
        <end position="69"/>
    </location>
    <ligand>
        <name>ATP</name>
        <dbReference type="ChEBI" id="CHEBI:30616"/>
    </ligand>
</feature>
<dbReference type="Proteomes" id="UP000178659">
    <property type="component" value="Unassembled WGS sequence"/>
</dbReference>